<dbReference type="EMBL" id="CP072384">
    <property type="protein sequence ID" value="QUC08297.1"/>
    <property type="molecule type" value="Genomic_DNA"/>
</dbReference>
<feature type="transmembrane region" description="Helical" evidence="1">
    <location>
        <begin position="138"/>
        <end position="161"/>
    </location>
</feature>
<feature type="transmembrane region" description="Helical" evidence="1">
    <location>
        <begin position="57"/>
        <end position="79"/>
    </location>
</feature>
<feature type="transmembrane region" description="Helical" evidence="1">
    <location>
        <begin position="111"/>
        <end position="131"/>
    </location>
</feature>
<evidence type="ECO:0000256" key="1">
    <source>
        <dbReference type="SAM" id="Phobius"/>
    </source>
</evidence>
<dbReference type="Pfam" id="PF09819">
    <property type="entry name" value="ABC_cobalt"/>
    <property type="match status" value="1"/>
</dbReference>
<gene>
    <name evidence="2" type="ORF">J5A65_00630</name>
</gene>
<organism evidence="2 3">
    <name type="scientific">Arachnia rubra</name>
    <dbReference type="NCBI Taxonomy" id="1547448"/>
    <lineage>
        <taxon>Bacteria</taxon>
        <taxon>Bacillati</taxon>
        <taxon>Actinomycetota</taxon>
        <taxon>Actinomycetes</taxon>
        <taxon>Propionibacteriales</taxon>
        <taxon>Propionibacteriaceae</taxon>
        <taxon>Arachnia</taxon>
    </lineage>
</organism>
<accession>A0ABX7Y5E8</accession>
<feature type="transmembrane region" description="Helical" evidence="1">
    <location>
        <begin position="88"/>
        <end position="105"/>
    </location>
</feature>
<keyword evidence="1" id="KW-0472">Membrane</keyword>
<feature type="transmembrane region" description="Helical" evidence="1">
    <location>
        <begin position="32"/>
        <end position="51"/>
    </location>
</feature>
<dbReference type="Proteomes" id="UP000678513">
    <property type="component" value="Chromosome"/>
</dbReference>
<keyword evidence="1" id="KW-1133">Transmembrane helix</keyword>
<sequence>MMTESATPEGTTTVRSSSRKGLANSVLGTRNLMMTAALAVVSLILVIPLNYVGGPLMATPGGIMIGCAIMGLWVIPYLLPAVVVRRPGAVMIASLIIGVISIFTTPYGPSAIVGNFLGGLFVEVPLAIMLYRKWTWWAYLASAAVFGLLNGLIYAAALSALGNVGLIPVGVAISVVSALAGGGICILLAHLLHRAGIAIDHDA</sequence>
<proteinExistence type="predicted"/>
<dbReference type="InterPro" id="IPR017195">
    <property type="entry name" value="ABC_thiamin-permease_prd"/>
</dbReference>
<keyword evidence="3" id="KW-1185">Reference proteome</keyword>
<reference evidence="2 3" key="1">
    <citation type="submission" date="2021-03" db="EMBL/GenBank/DDBJ databases">
        <title>Human Oral Microbial Genomes.</title>
        <authorList>
            <person name="Johnston C.D."/>
            <person name="Chen T."/>
            <person name="Dewhirst F.E."/>
        </authorList>
    </citation>
    <scope>NUCLEOTIDE SEQUENCE [LARGE SCALE GENOMIC DNA]</scope>
    <source>
        <strain evidence="2 3">DSMZ 100122</strain>
    </source>
</reference>
<protein>
    <submittedName>
        <fullName evidence="2">ECF transporter S component</fullName>
    </submittedName>
</protein>
<keyword evidence="1" id="KW-0812">Transmembrane</keyword>
<evidence type="ECO:0000313" key="2">
    <source>
        <dbReference type="EMBL" id="QUC08297.1"/>
    </source>
</evidence>
<feature type="transmembrane region" description="Helical" evidence="1">
    <location>
        <begin position="167"/>
        <end position="189"/>
    </location>
</feature>
<evidence type="ECO:0000313" key="3">
    <source>
        <dbReference type="Proteomes" id="UP000678513"/>
    </source>
</evidence>
<name>A0ABX7Y5E8_9ACTN</name>
<dbReference type="RefSeq" id="WP_212323996.1">
    <property type="nucleotide sequence ID" value="NZ_AP024463.1"/>
</dbReference>